<dbReference type="Proteomes" id="UP000244962">
    <property type="component" value="Unassembled WGS sequence"/>
</dbReference>
<evidence type="ECO:0000313" key="7">
    <source>
        <dbReference type="Proteomes" id="UP000244962"/>
    </source>
</evidence>
<evidence type="ECO:0000256" key="4">
    <source>
        <dbReference type="SAM" id="Phobius"/>
    </source>
</evidence>
<keyword evidence="7" id="KW-1185">Reference proteome</keyword>
<accession>A0A2U1TAE5</accession>
<gene>
    <name evidence="6" type="ORF">DF223_14525</name>
</gene>
<dbReference type="AlphaFoldDB" id="A0A2U1TAE5"/>
<evidence type="ECO:0000256" key="3">
    <source>
        <dbReference type="SAM" id="MobiDB-lite"/>
    </source>
</evidence>
<proteinExistence type="inferred from homology"/>
<feature type="region of interest" description="Disordered" evidence="3">
    <location>
        <begin position="238"/>
        <end position="339"/>
    </location>
</feature>
<dbReference type="EMBL" id="QEFB01000018">
    <property type="protein sequence ID" value="PWC04654.1"/>
    <property type="molecule type" value="Genomic_DNA"/>
</dbReference>
<evidence type="ECO:0000256" key="1">
    <source>
        <dbReference type="ARBA" id="ARBA00005445"/>
    </source>
</evidence>
<feature type="transmembrane region" description="Helical" evidence="4">
    <location>
        <begin position="348"/>
        <end position="367"/>
    </location>
</feature>
<evidence type="ECO:0000313" key="6">
    <source>
        <dbReference type="EMBL" id="PWC04654.1"/>
    </source>
</evidence>
<feature type="chain" id="PRO_5015427843" evidence="5">
    <location>
        <begin position="39"/>
        <end position="373"/>
    </location>
</feature>
<organism evidence="6 7">
    <name type="scientific">Mycetocola zhujimingii</name>
    <dbReference type="NCBI Taxonomy" id="2079792"/>
    <lineage>
        <taxon>Bacteria</taxon>
        <taxon>Bacillati</taxon>
        <taxon>Actinomycetota</taxon>
        <taxon>Actinomycetes</taxon>
        <taxon>Micrococcales</taxon>
        <taxon>Microbacteriaceae</taxon>
        <taxon>Mycetocola</taxon>
    </lineage>
</organism>
<dbReference type="Pfam" id="PF11999">
    <property type="entry name" value="Ice_binding"/>
    <property type="match status" value="1"/>
</dbReference>
<keyword evidence="4" id="KW-0472">Membrane</keyword>
<sequence length="373" mass="36397">MHHVLPSPTAARKFGARAVSAAALTLFLSVAAPLGATAAEAPVALATAGDFGVLAGSAVTNTGPSVISGALGVSPSAAITGFPPGRVDGTVHSSDTIARTAQDDLTKAYLDAAGRPASESGATELGGRSLTAGVYAGGALSLTGTLTLVGDASSVFIFQSASTINFASNSNVVLSGELTACNVFWQSTSSATLGSYSRVAGTVMALTSITANTGADVDGRLLARNGAVTLDANTITAPRDCVAPGAPPVSTPPADEPTVTAPPAETTPDADPPAAILPADPASGTTPPVVTAPAIAPTATAAPTVTPPARDDDTAATPPVDSQGPSENRAGSDARTSETVAATGADTALPAGIAALLIGAGVTMAVLRRRRAE</sequence>
<dbReference type="RefSeq" id="WP_108963706.1">
    <property type="nucleotide sequence ID" value="NZ_QEFB01000018.1"/>
</dbReference>
<evidence type="ECO:0000256" key="5">
    <source>
        <dbReference type="SAM" id="SignalP"/>
    </source>
</evidence>
<comment type="caution">
    <text evidence="6">The sequence shown here is derived from an EMBL/GenBank/DDBJ whole genome shotgun (WGS) entry which is preliminary data.</text>
</comment>
<feature type="compositionally biased region" description="Low complexity" evidence="3">
    <location>
        <begin position="256"/>
        <end position="308"/>
    </location>
</feature>
<keyword evidence="4" id="KW-1133">Transmembrane helix</keyword>
<name>A0A2U1TAE5_9MICO</name>
<dbReference type="InterPro" id="IPR021884">
    <property type="entry name" value="Ice-bd_prot"/>
</dbReference>
<protein>
    <submittedName>
        <fullName evidence="6">Sortase</fullName>
    </submittedName>
</protein>
<reference evidence="7" key="1">
    <citation type="submission" date="2018-04" db="EMBL/GenBank/DDBJ databases">
        <authorList>
            <person name="Liu S."/>
            <person name="Wang Z."/>
            <person name="Li J."/>
        </authorList>
    </citation>
    <scope>NUCLEOTIDE SEQUENCE [LARGE SCALE GENOMIC DNA]</scope>
    <source>
        <strain evidence="7">622</strain>
    </source>
</reference>
<keyword evidence="4" id="KW-0812">Transmembrane</keyword>
<keyword evidence="2 5" id="KW-0732">Signal</keyword>
<evidence type="ECO:0000256" key="2">
    <source>
        <dbReference type="ARBA" id="ARBA00022729"/>
    </source>
</evidence>
<feature type="signal peptide" evidence="5">
    <location>
        <begin position="1"/>
        <end position="38"/>
    </location>
</feature>
<comment type="similarity">
    <text evidence="1">Belongs to the ice-binding protein family.</text>
</comment>
<feature type="compositionally biased region" description="Pro residues" evidence="3">
    <location>
        <begin position="245"/>
        <end position="255"/>
    </location>
</feature>